<dbReference type="PATRIC" id="fig|1276258.3.peg.157"/>
<keyword evidence="1" id="KW-0472">Membrane</keyword>
<accession>V5RHT8</accession>
<name>V5RHT8_SPIAP</name>
<evidence type="ECO:0000313" key="3">
    <source>
        <dbReference type="Proteomes" id="UP000018550"/>
    </source>
</evidence>
<evidence type="ECO:0000313" key="2">
    <source>
        <dbReference type="EMBL" id="AHB36008.1"/>
    </source>
</evidence>
<proteinExistence type="predicted"/>
<dbReference type="EMBL" id="CP006682">
    <property type="protein sequence ID" value="AHB36008.1"/>
    <property type="molecule type" value="Genomic_DNA"/>
</dbReference>
<dbReference type="Proteomes" id="UP000018550">
    <property type="component" value="Chromosome"/>
</dbReference>
<keyword evidence="3" id="KW-1185">Reference proteome</keyword>
<keyword evidence="1" id="KW-0812">Transmembrane</keyword>
<feature type="transmembrane region" description="Helical" evidence="1">
    <location>
        <begin position="200"/>
        <end position="224"/>
    </location>
</feature>
<sequence>MIWNNLTIIIICNFFIFATKNKIEFTKKVESNISIKSKLSDESQKLDYLFQKNSSSRSLNVFNSDVAYSYIVYDKESRRLFFDINSLIKEGATSEFIDIFTSESFLKELNYSFKQGIFTVNSDGTVHNELQEYVYTQNNALLSRSVSNYSWGSIEYRWYWFIKYNLTLTSESLNKVTISLVSATSLAGVVSWVLSGVPYAGIILKIVLIVISYIIGNVATALAIDKGRGVKFTVIGIFVVNKEAL</sequence>
<gene>
    <name evidence="2" type="ORF">SAPIS_v1c01620</name>
</gene>
<dbReference type="KEGG" id="sapi:SAPIS_v1c01620"/>
<dbReference type="RefSeq" id="WP_023788942.1">
    <property type="nucleotide sequence ID" value="NC_022998.1"/>
</dbReference>
<dbReference type="HOGENOM" id="CLU_1133033_0_0_14"/>
<evidence type="ECO:0008006" key="4">
    <source>
        <dbReference type="Google" id="ProtNLM"/>
    </source>
</evidence>
<dbReference type="AlphaFoldDB" id="V5RHT8"/>
<keyword evidence="1" id="KW-1133">Transmembrane helix</keyword>
<feature type="transmembrane region" description="Helical" evidence="1">
    <location>
        <begin position="176"/>
        <end position="194"/>
    </location>
</feature>
<organism evidence="2 3">
    <name type="scientific">Spiroplasma apis B31</name>
    <dbReference type="NCBI Taxonomy" id="1276258"/>
    <lineage>
        <taxon>Bacteria</taxon>
        <taxon>Bacillati</taxon>
        <taxon>Mycoplasmatota</taxon>
        <taxon>Mollicutes</taxon>
        <taxon>Entomoplasmatales</taxon>
        <taxon>Spiroplasmataceae</taxon>
        <taxon>Spiroplasma</taxon>
    </lineage>
</organism>
<reference evidence="2 3" key="1">
    <citation type="journal article" date="2014" name="Genome Announc.">
        <title>Complete Genome Sequence of Spiroplasma apis B31T (ATCC 33834), a Bacterium Associated with May Disease of Honeybees (Apis mellifera).</title>
        <authorList>
            <person name="Ku C."/>
            <person name="Lo W.S."/>
            <person name="Chen L.L."/>
            <person name="Kuo C.H."/>
        </authorList>
    </citation>
    <scope>NUCLEOTIDE SEQUENCE [LARGE SCALE GENOMIC DNA]</scope>
    <source>
        <strain evidence="2">B31</strain>
    </source>
</reference>
<protein>
    <recommendedName>
        <fullName evidence="4">Transmembrane protein</fullName>
    </recommendedName>
</protein>
<evidence type="ECO:0000256" key="1">
    <source>
        <dbReference type="SAM" id="Phobius"/>
    </source>
</evidence>